<proteinExistence type="predicted"/>
<sequence>LKEEIRVLKFISVISTANPSHSDSCGSTKQLIPCEESERARSVVVSGIAECADSNVIARLNDDIDCVKKLFCYLDIECMPRNGFPRLLKIVLPSTMFQSLLLKRAPRLRNFQVKFAYIRPSLTEGERSLRHAC</sequence>
<evidence type="ECO:0000313" key="1">
    <source>
        <dbReference type="WBParaSite" id="HPLM_0000430401-mRNA-1"/>
    </source>
</evidence>
<dbReference type="WBParaSite" id="HPLM_0000430401-mRNA-1">
    <property type="protein sequence ID" value="HPLM_0000430401-mRNA-1"/>
    <property type="gene ID" value="HPLM_0000430401"/>
</dbReference>
<name>A0A0N4W3C3_HAEPC</name>
<dbReference type="AlphaFoldDB" id="A0A0N4W3C3"/>
<organism evidence="1">
    <name type="scientific">Haemonchus placei</name>
    <name type="common">Barber's pole worm</name>
    <dbReference type="NCBI Taxonomy" id="6290"/>
    <lineage>
        <taxon>Eukaryota</taxon>
        <taxon>Metazoa</taxon>
        <taxon>Ecdysozoa</taxon>
        <taxon>Nematoda</taxon>
        <taxon>Chromadorea</taxon>
        <taxon>Rhabditida</taxon>
        <taxon>Rhabditina</taxon>
        <taxon>Rhabditomorpha</taxon>
        <taxon>Strongyloidea</taxon>
        <taxon>Trichostrongylidae</taxon>
        <taxon>Haemonchus</taxon>
    </lineage>
</organism>
<reference evidence="1" key="1">
    <citation type="submission" date="2017-02" db="UniProtKB">
        <authorList>
            <consortium name="WormBaseParasite"/>
        </authorList>
    </citation>
    <scope>IDENTIFICATION</scope>
</reference>
<accession>A0A0N4W3C3</accession>
<protein>
    <submittedName>
        <fullName evidence="1">SOCS box domain-containing protein</fullName>
    </submittedName>
</protein>